<dbReference type="InterPro" id="IPR025857">
    <property type="entry name" value="MacB_PCD"/>
</dbReference>
<evidence type="ECO:0000256" key="2">
    <source>
        <dbReference type="ARBA" id="ARBA00022475"/>
    </source>
</evidence>
<gene>
    <name evidence="10" type="ORF">E2626_07415</name>
</gene>
<evidence type="ECO:0000313" key="11">
    <source>
        <dbReference type="Proteomes" id="UP000297776"/>
    </source>
</evidence>
<evidence type="ECO:0000256" key="1">
    <source>
        <dbReference type="ARBA" id="ARBA00004651"/>
    </source>
</evidence>
<evidence type="ECO:0000256" key="4">
    <source>
        <dbReference type="ARBA" id="ARBA00022989"/>
    </source>
</evidence>
<dbReference type="EMBL" id="SORX01000003">
    <property type="protein sequence ID" value="TFE02432.1"/>
    <property type="molecule type" value="Genomic_DNA"/>
</dbReference>
<accession>A0A4Y8LHZ5</accession>
<proteinExistence type="inferred from homology"/>
<evidence type="ECO:0000259" key="9">
    <source>
        <dbReference type="Pfam" id="PF12704"/>
    </source>
</evidence>
<keyword evidence="11" id="KW-1185">Reference proteome</keyword>
<dbReference type="OrthoDB" id="9770036at2"/>
<dbReference type="PANTHER" id="PTHR30572:SF4">
    <property type="entry name" value="ABC TRANSPORTER PERMEASE YTRF"/>
    <property type="match status" value="1"/>
</dbReference>
<keyword evidence="2" id="KW-1003">Cell membrane</keyword>
<evidence type="ECO:0000256" key="5">
    <source>
        <dbReference type="ARBA" id="ARBA00023136"/>
    </source>
</evidence>
<evidence type="ECO:0000256" key="7">
    <source>
        <dbReference type="SAM" id="Phobius"/>
    </source>
</evidence>
<sequence length="380" mass="40017">MAWLNISANRMRSFLTMLGIVIGVGAIIALMTIVNGATASINEEVSTFGADRISIQIQGTEQKAGMTSEEIADLTEIEGVRGVSPTLQGMVASPVSADDISLSGRSEVYFEQTPDALEKGRGLLQADIEQETPVAVIGAELANQWFPLEDPINKEVTLNGRTFTVVGVLAPSSSFSVTSVNELVMIPYPLAQRVLGVTTINQTDLYMEAGADANGIVDQATVVLRNAFNQNEDVYSVTNFEDALASIDQINSMLSMLLVGIASISLLVGGIGIMNMMLVSVTERTSEIGLRKALGASPGYIQLQFLLESIFLSLLGGLIGIGFGAALAFLASLAMGIGFTLSGTSIVIAAGFSMIIGVIFGFVPARKASRLNPIEALRSA</sequence>
<feature type="transmembrane region" description="Helical" evidence="7">
    <location>
        <begin position="310"/>
        <end position="331"/>
    </location>
</feature>
<evidence type="ECO:0000259" key="8">
    <source>
        <dbReference type="Pfam" id="PF02687"/>
    </source>
</evidence>
<keyword evidence="4 7" id="KW-1133">Transmembrane helix</keyword>
<dbReference type="AlphaFoldDB" id="A0A4Y8LHZ5"/>
<feature type="domain" description="MacB-like periplasmic core" evidence="9">
    <location>
        <begin position="13"/>
        <end position="219"/>
    </location>
</feature>
<dbReference type="GO" id="GO:0022857">
    <property type="term" value="F:transmembrane transporter activity"/>
    <property type="evidence" value="ECO:0007669"/>
    <property type="project" value="TreeGrafter"/>
</dbReference>
<dbReference type="Proteomes" id="UP000297776">
    <property type="component" value="Unassembled WGS sequence"/>
</dbReference>
<dbReference type="Pfam" id="PF02687">
    <property type="entry name" value="FtsX"/>
    <property type="match status" value="1"/>
</dbReference>
<organism evidence="10 11">
    <name type="scientific">Jeotgalibacillus salarius</name>
    <dbReference type="NCBI Taxonomy" id="546023"/>
    <lineage>
        <taxon>Bacteria</taxon>
        <taxon>Bacillati</taxon>
        <taxon>Bacillota</taxon>
        <taxon>Bacilli</taxon>
        <taxon>Bacillales</taxon>
        <taxon>Caryophanaceae</taxon>
        <taxon>Jeotgalibacillus</taxon>
    </lineage>
</organism>
<feature type="domain" description="ABC3 transporter permease C-terminal" evidence="8">
    <location>
        <begin position="261"/>
        <end position="373"/>
    </location>
</feature>
<evidence type="ECO:0000256" key="3">
    <source>
        <dbReference type="ARBA" id="ARBA00022692"/>
    </source>
</evidence>
<comment type="subcellular location">
    <subcellularLocation>
        <location evidence="1">Cell membrane</location>
        <topology evidence="1">Multi-pass membrane protein</topology>
    </subcellularLocation>
</comment>
<evidence type="ECO:0000256" key="6">
    <source>
        <dbReference type="ARBA" id="ARBA00038076"/>
    </source>
</evidence>
<evidence type="ECO:0000313" key="10">
    <source>
        <dbReference type="EMBL" id="TFE02432.1"/>
    </source>
</evidence>
<dbReference type="Pfam" id="PF12704">
    <property type="entry name" value="MacB_PCD"/>
    <property type="match status" value="1"/>
</dbReference>
<comment type="similarity">
    <text evidence="6">Belongs to the ABC-4 integral membrane protein family.</text>
</comment>
<keyword evidence="3 7" id="KW-0812">Transmembrane</keyword>
<keyword evidence="5 7" id="KW-0472">Membrane</keyword>
<dbReference type="GO" id="GO:0005886">
    <property type="term" value="C:plasma membrane"/>
    <property type="evidence" value="ECO:0007669"/>
    <property type="project" value="UniProtKB-SubCell"/>
</dbReference>
<comment type="caution">
    <text evidence="10">The sequence shown here is derived from an EMBL/GenBank/DDBJ whole genome shotgun (WGS) entry which is preliminary data.</text>
</comment>
<protein>
    <submittedName>
        <fullName evidence="10">FtsX-like permease family protein</fullName>
    </submittedName>
</protein>
<dbReference type="PANTHER" id="PTHR30572">
    <property type="entry name" value="MEMBRANE COMPONENT OF TRANSPORTER-RELATED"/>
    <property type="match status" value="1"/>
</dbReference>
<feature type="transmembrane region" description="Helical" evidence="7">
    <location>
        <begin position="337"/>
        <end position="363"/>
    </location>
</feature>
<feature type="transmembrane region" description="Helical" evidence="7">
    <location>
        <begin position="253"/>
        <end position="274"/>
    </location>
</feature>
<feature type="transmembrane region" description="Helical" evidence="7">
    <location>
        <begin position="12"/>
        <end position="34"/>
    </location>
</feature>
<dbReference type="InterPro" id="IPR050250">
    <property type="entry name" value="Macrolide_Exporter_MacB"/>
</dbReference>
<name>A0A4Y8LHZ5_9BACL</name>
<dbReference type="InterPro" id="IPR003838">
    <property type="entry name" value="ABC3_permease_C"/>
</dbReference>
<reference evidence="10 11" key="1">
    <citation type="submission" date="2019-03" db="EMBL/GenBank/DDBJ databases">
        <authorList>
            <person name="Yang Y."/>
        </authorList>
    </citation>
    <scope>NUCLEOTIDE SEQUENCE [LARGE SCALE GENOMIC DNA]</scope>
    <source>
        <strain evidence="10 11">ASL-1</strain>
    </source>
</reference>